<organism evidence="7 8">
    <name type="scientific">Rehmannia glutinosa</name>
    <name type="common">Chinese foxglove</name>
    <dbReference type="NCBI Taxonomy" id="99300"/>
    <lineage>
        <taxon>Eukaryota</taxon>
        <taxon>Viridiplantae</taxon>
        <taxon>Streptophyta</taxon>
        <taxon>Embryophyta</taxon>
        <taxon>Tracheophyta</taxon>
        <taxon>Spermatophyta</taxon>
        <taxon>Magnoliopsida</taxon>
        <taxon>eudicotyledons</taxon>
        <taxon>Gunneridae</taxon>
        <taxon>Pentapetalae</taxon>
        <taxon>asterids</taxon>
        <taxon>lamiids</taxon>
        <taxon>Lamiales</taxon>
        <taxon>Orobanchaceae</taxon>
        <taxon>Rehmannieae</taxon>
        <taxon>Rehmannia</taxon>
    </lineage>
</organism>
<dbReference type="PROSITE" id="PS50888">
    <property type="entry name" value="BHLH"/>
    <property type="match status" value="1"/>
</dbReference>
<comment type="caution">
    <text evidence="7">The sequence shown here is derived from an EMBL/GenBank/DDBJ whole genome shotgun (WGS) entry which is preliminary data.</text>
</comment>
<evidence type="ECO:0000256" key="2">
    <source>
        <dbReference type="ARBA" id="ARBA00023015"/>
    </source>
</evidence>
<dbReference type="Pfam" id="PF00010">
    <property type="entry name" value="HLH"/>
    <property type="match status" value="1"/>
</dbReference>
<protein>
    <recommendedName>
        <fullName evidence="6">BHLH domain-containing protein</fullName>
    </recommendedName>
</protein>
<evidence type="ECO:0000256" key="3">
    <source>
        <dbReference type="ARBA" id="ARBA00023125"/>
    </source>
</evidence>
<dbReference type="PANTHER" id="PTHR45914:SF24">
    <property type="entry name" value="BHLH DOMAIN-CONTAINING PROTEIN"/>
    <property type="match status" value="1"/>
</dbReference>
<comment type="subcellular location">
    <subcellularLocation>
        <location evidence="1">Nucleus</location>
    </subcellularLocation>
</comment>
<dbReference type="InterPro" id="IPR045843">
    <property type="entry name" value="IND-like"/>
</dbReference>
<keyword evidence="3" id="KW-0238">DNA-binding</keyword>
<evidence type="ECO:0000313" key="7">
    <source>
        <dbReference type="EMBL" id="KAK6118284.1"/>
    </source>
</evidence>
<dbReference type="InterPro" id="IPR036638">
    <property type="entry name" value="HLH_DNA-bd_sf"/>
</dbReference>
<dbReference type="PANTHER" id="PTHR45914">
    <property type="entry name" value="TRANSCRIPTION FACTOR HEC3-RELATED"/>
    <property type="match status" value="1"/>
</dbReference>
<gene>
    <name evidence="7" type="ORF">DH2020_047957</name>
</gene>
<keyword evidence="2" id="KW-0805">Transcription regulation</keyword>
<reference evidence="7 8" key="1">
    <citation type="journal article" date="2021" name="Comput. Struct. Biotechnol. J.">
        <title>De novo genome assembly of the potent medicinal plant Rehmannia glutinosa using nanopore technology.</title>
        <authorList>
            <person name="Ma L."/>
            <person name="Dong C."/>
            <person name="Song C."/>
            <person name="Wang X."/>
            <person name="Zheng X."/>
            <person name="Niu Y."/>
            <person name="Chen S."/>
            <person name="Feng W."/>
        </authorList>
    </citation>
    <scope>NUCLEOTIDE SEQUENCE [LARGE SCALE GENOMIC DNA]</scope>
    <source>
        <strain evidence="7">DH-2019</strain>
    </source>
</reference>
<dbReference type="CDD" id="cd11393">
    <property type="entry name" value="bHLH_AtbHLH_like"/>
    <property type="match status" value="1"/>
</dbReference>
<sequence>MALSYYSNWGNEFKYDTSYLAQAETGLVPPELYNDDFVLPDGCFNINIDNFLEPNDVLNDYEQLYSANLTSGFQDYYPPEVNAIPALPEFPSGPPIYNNGGNNCESIVTKPQPSGASIAARQRRRKISEKTGELGKLIPGGHKMNTAEMFQAAYKYIKFLQAQVGILEFMGSCDYQEKEEGLEYGLIESPLIQEKLYSTEKCLVPRKFVQELANDDQQFFESKPHVMKEVKQILN</sequence>
<keyword evidence="8" id="KW-1185">Reference proteome</keyword>
<dbReference type="SMART" id="SM00353">
    <property type="entry name" value="HLH"/>
    <property type="match status" value="1"/>
</dbReference>
<evidence type="ECO:0000256" key="1">
    <source>
        <dbReference type="ARBA" id="ARBA00004123"/>
    </source>
</evidence>
<evidence type="ECO:0000256" key="4">
    <source>
        <dbReference type="ARBA" id="ARBA00023163"/>
    </source>
</evidence>
<keyword evidence="5" id="KW-0539">Nucleus</keyword>
<keyword evidence="4" id="KW-0804">Transcription</keyword>
<feature type="domain" description="BHLH" evidence="6">
    <location>
        <begin position="111"/>
        <end position="160"/>
    </location>
</feature>
<proteinExistence type="predicted"/>
<dbReference type="Gene3D" id="4.10.280.10">
    <property type="entry name" value="Helix-loop-helix DNA-binding domain"/>
    <property type="match status" value="1"/>
</dbReference>
<dbReference type="SUPFAM" id="SSF47459">
    <property type="entry name" value="HLH, helix-loop-helix DNA-binding domain"/>
    <property type="match status" value="1"/>
</dbReference>
<dbReference type="InterPro" id="IPR011598">
    <property type="entry name" value="bHLH_dom"/>
</dbReference>
<evidence type="ECO:0000256" key="5">
    <source>
        <dbReference type="ARBA" id="ARBA00023242"/>
    </source>
</evidence>
<name>A0ABR0U6Z9_REHGL</name>
<dbReference type="EMBL" id="JABTTQ020003343">
    <property type="protein sequence ID" value="KAK6118284.1"/>
    <property type="molecule type" value="Genomic_DNA"/>
</dbReference>
<dbReference type="InterPro" id="IPR045239">
    <property type="entry name" value="bHLH95_bHLH"/>
</dbReference>
<evidence type="ECO:0000259" key="6">
    <source>
        <dbReference type="PROSITE" id="PS50888"/>
    </source>
</evidence>
<accession>A0ABR0U6Z9</accession>
<evidence type="ECO:0000313" key="8">
    <source>
        <dbReference type="Proteomes" id="UP001318860"/>
    </source>
</evidence>
<dbReference type="Proteomes" id="UP001318860">
    <property type="component" value="Unassembled WGS sequence"/>
</dbReference>